<dbReference type="Gene3D" id="1.20.1050.10">
    <property type="match status" value="1"/>
</dbReference>
<dbReference type="PROSITE" id="PS50405">
    <property type="entry name" value="GST_CTER"/>
    <property type="match status" value="1"/>
</dbReference>
<proteinExistence type="predicted"/>
<sequence length="210" mass="23848">MKLYNMKQATNPRRVRIYLAEKGIEVPTQDVDIMSGENRSEVYLAVNPRGTLPALQLDDGTVIDESIAICRYFETLHPQPPLFGIGALEQAQVEQWQRRIEFDGFFNVASVFRNTAPHFATRSAPGSAPDTRQIPDLAERGRILLPGFFRMVDDRLRDRQFVVGDTLTVADITLFCTIGFARWVDIGIPDDCPNLHRWNEAFRQRPSAKA</sequence>
<dbReference type="SFLD" id="SFLDG00358">
    <property type="entry name" value="Main_(cytGST)"/>
    <property type="match status" value="1"/>
</dbReference>
<comment type="caution">
    <text evidence="3">The sequence shown here is derived from an EMBL/GenBank/DDBJ whole genome shotgun (WGS) entry which is preliminary data.</text>
</comment>
<evidence type="ECO:0000259" key="1">
    <source>
        <dbReference type="PROSITE" id="PS50404"/>
    </source>
</evidence>
<gene>
    <name evidence="3" type="ORF">B5C34_12685</name>
</gene>
<dbReference type="InterPro" id="IPR004045">
    <property type="entry name" value="Glutathione_S-Trfase_N"/>
</dbReference>
<dbReference type="Proteomes" id="UP000198462">
    <property type="component" value="Unassembled WGS sequence"/>
</dbReference>
<dbReference type="OrthoDB" id="5293590at2"/>
<dbReference type="SUPFAM" id="SSF52833">
    <property type="entry name" value="Thioredoxin-like"/>
    <property type="match status" value="1"/>
</dbReference>
<dbReference type="Pfam" id="PF00043">
    <property type="entry name" value="GST_C"/>
    <property type="match status" value="1"/>
</dbReference>
<dbReference type="InterPro" id="IPR010987">
    <property type="entry name" value="Glutathione-S-Trfase_C-like"/>
</dbReference>
<organism evidence="3 4">
    <name type="scientific">Pacificimonas flava</name>
    <dbReference type="NCBI Taxonomy" id="1234595"/>
    <lineage>
        <taxon>Bacteria</taxon>
        <taxon>Pseudomonadati</taxon>
        <taxon>Pseudomonadota</taxon>
        <taxon>Alphaproteobacteria</taxon>
        <taxon>Sphingomonadales</taxon>
        <taxon>Sphingosinicellaceae</taxon>
        <taxon>Pacificimonas</taxon>
    </lineage>
</organism>
<dbReference type="InterPro" id="IPR004046">
    <property type="entry name" value="GST_C"/>
</dbReference>
<keyword evidence="4" id="KW-1185">Reference proteome</keyword>
<dbReference type="PANTHER" id="PTHR44051:SF8">
    <property type="entry name" value="GLUTATHIONE S-TRANSFERASE GSTA"/>
    <property type="match status" value="1"/>
</dbReference>
<dbReference type="Pfam" id="PF13409">
    <property type="entry name" value="GST_N_2"/>
    <property type="match status" value="1"/>
</dbReference>
<feature type="domain" description="GST C-terminal" evidence="2">
    <location>
        <begin position="86"/>
        <end position="210"/>
    </location>
</feature>
<dbReference type="InterPro" id="IPR034345">
    <property type="entry name" value="Gtt2-like_N"/>
</dbReference>
<protein>
    <recommendedName>
        <fullName evidence="5">Glutathione S-transferase</fullName>
    </recommendedName>
</protein>
<dbReference type="Gene3D" id="3.40.30.10">
    <property type="entry name" value="Glutaredoxin"/>
    <property type="match status" value="1"/>
</dbReference>
<dbReference type="SFLD" id="SFLDS00019">
    <property type="entry name" value="Glutathione_Transferase_(cytos"/>
    <property type="match status" value="1"/>
</dbReference>
<dbReference type="InterPro" id="IPR036282">
    <property type="entry name" value="Glutathione-S-Trfase_C_sf"/>
</dbReference>
<dbReference type="SUPFAM" id="SSF47616">
    <property type="entry name" value="GST C-terminal domain-like"/>
    <property type="match status" value="1"/>
</dbReference>
<evidence type="ECO:0000313" key="4">
    <source>
        <dbReference type="Proteomes" id="UP000198462"/>
    </source>
</evidence>
<dbReference type="InterPro" id="IPR040079">
    <property type="entry name" value="Glutathione_S-Trfase"/>
</dbReference>
<evidence type="ECO:0008006" key="5">
    <source>
        <dbReference type="Google" id="ProtNLM"/>
    </source>
</evidence>
<dbReference type="EMBL" id="NFZT01000001">
    <property type="protein sequence ID" value="OWV34229.1"/>
    <property type="molecule type" value="Genomic_DNA"/>
</dbReference>
<dbReference type="InterPro" id="IPR036249">
    <property type="entry name" value="Thioredoxin-like_sf"/>
</dbReference>
<accession>A0A219B8V1</accession>
<evidence type="ECO:0000313" key="3">
    <source>
        <dbReference type="EMBL" id="OWV34229.1"/>
    </source>
</evidence>
<evidence type="ECO:0000259" key="2">
    <source>
        <dbReference type="PROSITE" id="PS50405"/>
    </source>
</evidence>
<feature type="domain" description="GST N-terminal" evidence="1">
    <location>
        <begin position="1"/>
        <end position="81"/>
    </location>
</feature>
<name>A0A219B8V1_9SPHN</name>
<dbReference type="RefSeq" id="WP_088712929.1">
    <property type="nucleotide sequence ID" value="NZ_NFZT01000001.1"/>
</dbReference>
<dbReference type="PROSITE" id="PS50404">
    <property type="entry name" value="GST_NTER"/>
    <property type="match status" value="1"/>
</dbReference>
<reference evidence="4" key="1">
    <citation type="submission" date="2017-05" db="EMBL/GenBank/DDBJ databases">
        <authorList>
            <person name="Lin X."/>
        </authorList>
    </citation>
    <scope>NUCLEOTIDE SEQUENCE [LARGE SCALE GENOMIC DNA]</scope>
    <source>
        <strain evidence="4">JLT2012</strain>
    </source>
</reference>
<dbReference type="CDD" id="cd03051">
    <property type="entry name" value="GST_N_GTT2_like"/>
    <property type="match status" value="1"/>
</dbReference>
<dbReference type="AlphaFoldDB" id="A0A219B8V1"/>
<dbReference type="PANTHER" id="PTHR44051">
    <property type="entry name" value="GLUTATHIONE S-TRANSFERASE-RELATED"/>
    <property type="match status" value="1"/>
</dbReference>